<protein>
    <submittedName>
        <fullName evidence="2">Uncharacterized protein</fullName>
    </submittedName>
</protein>
<feature type="transmembrane region" description="Helical" evidence="1">
    <location>
        <begin position="217"/>
        <end position="235"/>
    </location>
</feature>
<evidence type="ECO:0000313" key="2">
    <source>
        <dbReference type="EMBL" id="KAK6123082.1"/>
    </source>
</evidence>
<dbReference type="PANTHER" id="PTHR12242">
    <property type="entry name" value="OS02G0130600 PROTEIN-RELATED"/>
    <property type="match status" value="1"/>
</dbReference>
<dbReference type="Proteomes" id="UP001318860">
    <property type="component" value="Unassembled WGS sequence"/>
</dbReference>
<feature type="transmembrane region" description="Helical" evidence="1">
    <location>
        <begin position="109"/>
        <end position="130"/>
    </location>
</feature>
<keyword evidence="1" id="KW-0472">Membrane</keyword>
<keyword evidence="1" id="KW-1133">Transmembrane helix</keyword>
<feature type="transmembrane region" description="Helical" evidence="1">
    <location>
        <begin position="77"/>
        <end position="97"/>
    </location>
</feature>
<dbReference type="PANTHER" id="PTHR12242:SF10">
    <property type="entry name" value="TRANSMEMBRANE PROTEIN"/>
    <property type="match status" value="1"/>
</dbReference>
<comment type="caution">
    <text evidence="2">The sequence shown here is derived from an EMBL/GenBank/DDBJ whole genome shotgun (WGS) entry which is preliminary data.</text>
</comment>
<reference evidence="2 3" key="1">
    <citation type="journal article" date="2021" name="Comput. Struct. Biotechnol. J.">
        <title>De novo genome assembly of the potent medicinal plant Rehmannia glutinosa using nanopore technology.</title>
        <authorList>
            <person name="Ma L."/>
            <person name="Dong C."/>
            <person name="Song C."/>
            <person name="Wang X."/>
            <person name="Zheng X."/>
            <person name="Niu Y."/>
            <person name="Chen S."/>
            <person name="Feng W."/>
        </authorList>
    </citation>
    <scope>NUCLEOTIDE SEQUENCE [LARGE SCALE GENOMIC DNA]</scope>
    <source>
        <strain evidence="2">DH-2019</strain>
    </source>
</reference>
<accession>A0ABR0UL46</accession>
<organism evidence="2 3">
    <name type="scientific">Rehmannia glutinosa</name>
    <name type="common">Chinese foxglove</name>
    <dbReference type="NCBI Taxonomy" id="99300"/>
    <lineage>
        <taxon>Eukaryota</taxon>
        <taxon>Viridiplantae</taxon>
        <taxon>Streptophyta</taxon>
        <taxon>Embryophyta</taxon>
        <taxon>Tracheophyta</taxon>
        <taxon>Spermatophyta</taxon>
        <taxon>Magnoliopsida</taxon>
        <taxon>eudicotyledons</taxon>
        <taxon>Gunneridae</taxon>
        <taxon>Pentapetalae</taxon>
        <taxon>asterids</taxon>
        <taxon>lamiids</taxon>
        <taxon>Lamiales</taxon>
        <taxon>Orobanchaceae</taxon>
        <taxon>Rehmannieae</taxon>
        <taxon>Rehmannia</taxon>
    </lineage>
</organism>
<evidence type="ECO:0000256" key="1">
    <source>
        <dbReference type="SAM" id="Phobius"/>
    </source>
</evidence>
<dbReference type="EMBL" id="JABTTQ020002602">
    <property type="protein sequence ID" value="KAK6123082.1"/>
    <property type="molecule type" value="Genomic_DNA"/>
</dbReference>
<keyword evidence="1" id="KW-0812">Transmembrane</keyword>
<name>A0ABR0UL46_REHGL</name>
<sequence length="305" mass="34548">MTADTTTPSYWFNWRFLLCALWILVGMVFAALLIWRYEGHSRSRNRSSGDHQEAAGCLYEDEVWGTCSKSMHPIWLLAYRIVAFSALLAILLADIMIHGGGKYFFYTEWTFTLVTIYFGLGSSLSIHGCLRYFHEVELERDCRICTDADSGSYVPPSLEENAEIPSQNGGLNRCGEPNCRTAASVWGYALQIIFQLIVCKHSVNAVLLLGDAILNRLVALSFSGLVISICSLMVLSCRTAAFSVFWGLYPHIQDKAMLFIKITFHCHGSERCHWSNQMLRNRNFVVALRKYKGFPSNFIHLVAQE</sequence>
<keyword evidence="3" id="KW-1185">Reference proteome</keyword>
<gene>
    <name evidence="2" type="ORF">DH2020_043175</name>
</gene>
<feature type="transmembrane region" description="Helical" evidence="1">
    <location>
        <begin position="12"/>
        <end position="35"/>
    </location>
</feature>
<proteinExistence type="predicted"/>
<evidence type="ECO:0000313" key="3">
    <source>
        <dbReference type="Proteomes" id="UP001318860"/>
    </source>
</evidence>